<dbReference type="CDD" id="cd02966">
    <property type="entry name" value="TlpA_like_family"/>
    <property type="match status" value="1"/>
</dbReference>
<gene>
    <name evidence="3" type="ORF">ACFQY0_04295</name>
</gene>
<keyword evidence="4" id="KW-1185">Reference proteome</keyword>
<dbReference type="PROSITE" id="PS51352">
    <property type="entry name" value="THIOREDOXIN_2"/>
    <property type="match status" value="1"/>
</dbReference>
<organism evidence="3 4">
    <name type="scientific">Haloferula chungangensis</name>
    <dbReference type="NCBI Taxonomy" id="1048331"/>
    <lineage>
        <taxon>Bacteria</taxon>
        <taxon>Pseudomonadati</taxon>
        <taxon>Verrucomicrobiota</taxon>
        <taxon>Verrucomicrobiia</taxon>
        <taxon>Verrucomicrobiales</taxon>
        <taxon>Verrucomicrobiaceae</taxon>
        <taxon>Haloferula</taxon>
    </lineage>
</organism>
<accession>A0ABW2L516</accession>
<dbReference type="InterPro" id="IPR036249">
    <property type="entry name" value="Thioredoxin-like_sf"/>
</dbReference>
<keyword evidence="1" id="KW-0732">Signal</keyword>
<reference evidence="4" key="1">
    <citation type="journal article" date="2019" name="Int. J. Syst. Evol. Microbiol.">
        <title>The Global Catalogue of Microorganisms (GCM) 10K type strain sequencing project: providing services to taxonomists for standard genome sequencing and annotation.</title>
        <authorList>
            <consortium name="The Broad Institute Genomics Platform"/>
            <consortium name="The Broad Institute Genome Sequencing Center for Infectious Disease"/>
            <person name="Wu L."/>
            <person name="Ma J."/>
        </authorList>
    </citation>
    <scope>NUCLEOTIDE SEQUENCE [LARGE SCALE GENOMIC DNA]</scope>
    <source>
        <strain evidence="4">CGMCC 4.1467</strain>
    </source>
</reference>
<comment type="caution">
    <text evidence="3">The sequence shown here is derived from an EMBL/GenBank/DDBJ whole genome shotgun (WGS) entry which is preliminary data.</text>
</comment>
<dbReference type="InterPro" id="IPR013766">
    <property type="entry name" value="Thioredoxin_domain"/>
</dbReference>
<dbReference type="SUPFAM" id="SSF52833">
    <property type="entry name" value="Thioredoxin-like"/>
    <property type="match status" value="1"/>
</dbReference>
<name>A0ABW2L516_9BACT</name>
<feature type="domain" description="Thioredoxin" evidence="2">
    <location>
        <begin position="20"/>
        <end position="164"/>
    </location>
</feature>
<dbReference type="RefSeq" id="WP_379709517.1">
    <property type="nucleotide sequence ID" value="NZ_JBHTBS010000002.1"/>
</dbReference>
<feature type="signal peptide" evidence="1">
    <location>
        <begin position="1"/>
        <end position="19"/>
    </location>
</feature>
<dbReference type="Proteomes" id="UP001596472">
    <property type="component" value="Unassembled WGS sequence"/>
</dbReference>
<dbReference type="EMBL" id="JBHTBS010000002">
    <property type="protein sequence ID" value="MFC7336388.1"/>
    <property type="molecule type" value="Genomic_DNA"/>
</dbReference>
<proteinExistence type="predicted"/>
<evidence type="ECO:0000313" key="4">
    <source>
        <dbReference type="Proteomes" id="UP001596472"/>
    </source>
</evidence>
<protein>
    <submittedName>
        <fullName evidence="3">TlpA disulfide reductase family protein</fullName>
    </submittedName>
</protein>
<evidence type="ECO:0000256" key="1">
    <source>
        <dbReference type="SAM" id="SignalP"/>
    </source>
</evidence>
<sequence>MKSITATFFALLLALPVHALSPGDQVTPDAIAKADFIKGEPIKTWEPGKPYIITCWASGSTASVATLPMLQDLQNIYGKRGLRIIAINVGENDREKVVAYMENQGKRITHSVAFVPSGDTFQTEWVDAAQVTKLPFAFVVRDGRYIYGAHPAKLNGELIDAFLAGGQQQQDALDKVEREKVTEGIIGDQLKAYSTAQAAQDADAMERAIASIATTQPDFVHIPRMIVDVALVRKDWSSAIASLKGIDNPQLALMSAALISRRYDTSEEQPAPEVYEAVAEILAANMADDASVKASLARVQWKLGKKEEALATAHLAALKPGDHPKAPFDDFAKSFESDSPQSLEDLITALQEAVKPKP</sequence>
<evidence type="ECO:0000313" key="3">
    <source>
        <dbReference type="EMBL" id="MFC7336388.1"/>
    </source>
</evidence>
<dbReference type="Gene3D" id="3.40.30.10">
    <property type="entry name" value="Glutaredoxin"/>
    <property type="match status" value="1"/>
</dbReference>
<feature type="chain" id="PRO_5046557774" evidence="1">
    <location>
        <begin position="20"/>
        <end position="358"/>
    </location>
</feature>
<evidence type="ECO:0000259" key="2">
    <source>
        <dbReference type="PROSITE" id="PS51352"/>
    </source>
</evidence>